<comment type="caution">
    <text evidence="1">The sequence shown here is derived from an EMBL/GenBank/DDBJ whole genome shotgun (WGS) entry which is preliminary data.</text>
</comment>
<name>A0AAU9QKH5_9VIBR</name>
<evidence type="ECO:0000313" key="1">
    <source>
        <dbReference type="EMBL" id="CAH1582625.1"/>
    </source>
</evidence>
<dbReference type="RefSeq" id="WP_158502565.1">
    <property type="nucleotide sequence ID" value="NZ_CAKMTZ010000093.1"/>
</dbReference>
<organism evidence="1 2">
    <name type="scientific">Vibrio jasicida</name>
    <dbReference type="NCBI Taxonomy" id="766224"/>
    <lineage>
        <taxon>Bacteria</taxon>
        <taxon>Pseudomonadati</taxon>
        <taxon>Pseudomonadota</taxon>
        <taxon>Gammaproteobacteria</taxon>
        <taxon>Vibrionales</taxon>
        <taxon>Vibrionaceae</taxon>
        <taxon>Vibrio</taxon>
    </lineage>
</organism>
<dbReference type="EMBL" id="CAKMUD010000071">
    <property type="protein sequence ID" value="CAH1582625.1"/>
    <property type="molecule type" value="Genomic_DNA"/>
</dbReference>
<accession>A0AAU9QKH5</accession>
<protein>
    <submittedName>
        <fullName evidence="1">Uncharacterized protein</fullName>
    </submittedName>
</protein>
<reference evidence="1" key="1">
    <citation type="submission" date="2022-01" db="EMBL/GenBank/DDBJ databases">
        <authorList>
            <person name="Lagorce A."/>
        </authorList>
    </citation>
    <scope>NUCLEOTIDE SEQUENCE</scope>
    <source>
        <strain evidence="1">Th15_F1_A12</strain>
    </source>
</reference>
<evidence type="ECO:0000313" key="2">
    <source>
        <dbReference type="Proteomes" id="UP001295462"/>
    </source>
</evidence>
<sequence length="56" mass="6688">MYVYNETTNRLYNNGVLVKDFSKSRVIERCDRFQIRAEVKKYCTFKFASNPHFMGA</sequence>
<proteinExistence type="predicted"/>
<gene>
    <name evidence="1" type="ORF">THF1A12_190006</name>
</gene>
<dbReference type="AlphaFoldDB" id="A0AAU9QKH5"/>
<dbReference type="Proteomes" id="UP001295462">
    <property type="component" value="Unassembled WGS sequence"/>
</dbReference>